<keyword evidence="2" id="KW-1185">Reference proteome</keyword>
<dbReference type="Proteomes" id="UP000327424">
    <property type="component" value="Chromosome"/>
</dbReference>
<accession>A0A5J6WPT8</accession>
<dbReference type="Pfam" id="PF14539">
    <property type="entry name" value="DUF4442"/>
    <property type="match status" value="1"/>
</dbReference>
<dbReference type="KEGG" id="mmaa:FR932_15705"/>
<dbReference type="CDD" id="cd03443">
    <property type="entry name" value="PaaI_thioesterase"/>
    <property type="match status" value="1"/>
</dbReference>
<evidence type="ECO:0000313" key="2">
    <source>
        <dbReference type="Proteomes" id="UP000327424"/>
    </source>
</evidence>
<proteinExistence type="predicted"/>
<protein>
    <submittedName>
        <fullName evidence="1">DUF4442 domain-containing protein</fullName>
    </submittedName>
</protein>
<dbReference type="RefSeq" id="WP_019442387.1">
    <property type="nucleotide sequence ID" value="NZ_ALOE01000029.1"/>
</dbReference>
<dbReference type="AlphaFoldDB" id="A0A5J6WPT8"/>
<reference evidence="1 2" key="1">
    <citation type="submission" date="2019-09" db="EMBL/GenBank/DDBJ databases">
        <title>Hybrid Assembly of the complete Genome of the Deep-Sea Bacterium Moritella marina from long Nanopore and Illumina reads.</title>
        <authorList>
            <person name="Magin S."/>
            <person name="Georgoulis A."/>
            <person name="Papadimitriou K."/>
            <person name="Iliakis G."/>
            <person name="Vorgias C.E."/>
        </authorList>
    </citation>
    <scope>NUCLEOTIDE SEQUENCE [LARGE SCALE GENOMIC DNA]</scope>
    <source>
        <strain evidence="1 2">MP-1</strain>
    </source>
</reference>
<dbReference type="SUPFAM" id="SSF54637">
    <property type="entry name" value="Thioesterase/thiol ester dehydrase-isomerase"/>
    <property type="match status" value="1"/>
</dbReference>
<sequence length="163" mass="17774">MKAANKLSKIVKKVTLLPKGCHAPALSLVFGKVIKFAGTSKVRVEKLDFSGSKLSLKNRKRVQNHIGGVHAAAMALLGESATGFLIGMHVPDNRIPLLKNMNIDYVRRAAGDLTAVATLTDEQINHIRNTEKGDISVPVVITDSEGNQPINAEFIWAWVPKKR</sequence>
<dbReference type="OrthoDB" id="793353at2"/>
<dbReference type="Gene3D" id="3.10.129.10">
    <property type="entry name" value="Hotdog Thioesterase"/>
    <property type="match status" value="1"/>
</dbReference>
<dbReference type="EMBL" id="CP044399">
    <property type="protein sequence ID" value="QFI39198.1"/>
    <property type="molecule type" value="Genomic_DNA"/>
</dbReference>
<dbReference type="InterPro" id="IPR029069">
    <property type="entry name" value="HotDog_dom_sf"/>
</dbReference>
<gene>
    <name evidence="1" type="ORF">FR932_15705</name>
</gene>
<evidence type="ECO:0000313" key="1">
    <source>
        <dbReference type="EMBL" id="QFI39198.1"/>
    </source>
</evidence>
<dbReference type="InterPro" id="IPR027961">
    <property type="entry name" value="DUF4442"/>
</dbReference>
<name>A0A5J6WPT8_MORMI</name>
<organism evidence="1 2">
    <name type="scientific">Moritella marina ATCC 15381</name>
    <dbReference type="NCBI Taxonomy" id="1202962"/>
    <lineage>
        <taxon>Bacteria</taxon>
        <taxon>Pseudomonadati</taxon>
        <taxon>Pseudomonadota</taxon>
        <taxon>Gammaproteobacteria</taxon>
        <taxon>Alteromonadales</taxon>
        <taxon>Moritellaceae</taxon>
        <taxon>Moritella</taxon>
    </lineage>
</organism>